<feature type="signal peptide" evidence="1">
    <location>
        <begin position="1"/>
        <end position="19"/>
    </location>
</feature>
<sequence>MQIKSISLLALPLIVLSTAVDIEARAQTCAQPGWNLATRAYFYERNERLSTPAQCGSHCLGDTRCVSYAVGNKVCMHFAATRKELQERPSKPVHVL</sequence>
<dbReference type="EMBL" id="ML996570">
    <property type="protein sequence ID" value="KAF2759037.1"/>
    <property type="molecule type" value="Genomic_DNA"/>
</dbReference>
<dbReference type="RefSeq" id="XP_033601488.1">
    <property type="nucleotide sequence ID" value="XM_033746839.1"/>
</dbReference>
<evidence type="ECO:0000313" key="2">
    <source>
        <dbReference type="EMBL" id="KAF2759037.1"/>
    </source>
</evidence>
<feature type="chain" id="PRO_5025465348" description="Apple domain-containing protein" evidence="1">
    <location>
        <begin position="20"/>
        <end position="96"/>
    </location>
</feature>
<protein>
    <recommendedName>
        <fullName evidence="4">Apple domain-containing protein</fullName>
    </recommendedName>
</protein>
<dbReference type="OrthoDB" id="3556996at2759"/>
<evidence type="ECO:0000256" key="1">
    <source>
        <dbReference type="SAM" id="SignalP"/>
    </source>
</evidence>
<dbReference type="GeneID" id="54487893"/>
<gene>
    <name evidence="2" type="ORF">EJ05DRAFT_499461</name>
</gene>
<dbReference type="Proteomes" id="UP000799437">
    <property type="component" value="Unassembled WGS sequence"/>
</dbReference>
<proteinExistence type="predicted"/>
<evidence type="ECO:0000313" key="3">
    <source>
        <dbReference type="Proteomes" id="UP000799437"/>
    </source>
</evidence>
<organism evidence="2 3">
    <name type="scientific">Pseudovirgaria hyperparasitica</name>
    <dbReference type="NCBI Taxonomy" id="470096"/>
    <lineage>
        <taxon>Eukaryota</taxon>
        <taxon>Fungi</taxon>
        <taxon>Dikarya</taxon>
        <taxon>Ascomycota</taxon>
        <taxon>Pezizomycotina</taxon>
        <taxon>Dothideomycetes</taxon>
        <taxon>Dothideomycetes incertae sedis</taxon>
        <taxon>Acrospermales</taxon>
        <taxon>Acrospermaceae</taxon>
        <taxon>Pseudovirgaria</taxon>
    </lineage>
</organism>
<dbReference type="AlphaFoldDB" id="A0A6A6WBR0"/>
<keyword evidence="3" id="KW-1185">Reference proteome</keyword>
<accession>A0A6A6WBR0</accession>
<reference evidence="2" key="1">
    <citation type="journal article" date="2020" name="Stud. Mycol.">
        <title>101 Dothideomycetes genomes: a test case for predicting lifestyles and emergence of pathogens.</title>
        <authorList>
            <person name="Haridas S."/>
            <person name="Albert R."/>
            <person name="Binder M."/>
            <person name="Bloem J."/>
            <person name="Labutti K."/>
            <person name="Salamov A."/>
            <person name="Andreopoulos B."/>
            <person name="Baker S."/>
            <person name="Barry K."/>
            <person name="Bills G."/>
            <person name="Bluhm B."/>
            <person name="Cannon C."/>
            <person name="Castanera R."/>
            <person name="Culley D."/>
            <person name="Daum C."/>
            <person name="Ezra D."/>
            <person name="Gonzalez J."/>
            <person name="Henrissat B."/>
            <person name="Kuo A."/>
            <person name="Liang C."/>
            <person name="Lipzen A."/>
            <person name="Lutzoni F."/>
            <person name="Magnuson J."/>
            <person name="Mondo S."/>
            <person name="Nolan M."/>
            <person name="Ohm R."/>
            <person name="Pangilinan J."/>
            <person name="Park H.-J."/>
            <person name="Ramirez L."/>
            <person name="Alfaro M."/>
            <person name="Sun H."/>
            <person name="Tritt A."/>
            <person name="Yoshinaga Y."/>
            <person name="Zwiers L.-H."/>
            <person name="Turgeon B."/>
            <person name="Goodwin S."/>
            <person name="Spatafora J."/>
            <person name="Crous P."/>
            <person name="Grigoriev I."/>
        </authorList>
    </citation>
    <scope>NUCLEOTIDE SEQUENCE</scope>
    <source>
        <strain evidence="2">CBS 121739</strain>
    </source>
</reference>
<keyword evidence="1" id="KW-0732">Signal</keyword>
<evidence type="ECO:0008006" key="4">
    <source>
        <dbReference type="Google" id="ProtNLM"/>
    </source>
</evidence>
<name>A0A6A6WBR0_9PEZI</name>